<evidence type="ECO:0000256" key="2">
    <source>
        <dbReference type="ARBA" id="ARBA00029460"/>
    </source>
</evidence>
<dbReference type="InterPro" id="IPR002942">
    <property type="entry name" value="S4_RNA-bd"/>
</dbReference>
<dbReference type="PANTHER" id="PTHR32319:SF0">
    <property type="entry name" value="BACTERIAL HEMOLYSIN-LIKE PROTEIN"/>
    <property type="match status" value="1"/>
</dbReference>
<dbReference type="PANTHER" id="PTHR32319">
    <property type="entry name" value="BACTERIAL HEMOLYSIN-LIKE PROTEIN"/>
    <property type="match status" value="1"/>
</dbReference>
<dbReference type="NCBIfam" id="TIGR00478">
    <property type="entry name" value="tly"/>
    <property type="match status" value="1"/>
</dbReference>
<dbReference type="PROSITE" id="PS50889">
    <property type="entry name" value="S4"/>
    <property type="match status" value="1"/>
</dbReference>
<dbReference type="Gene3D" id="3.40.50.150">
    <property type="entry name" value="Vaccinia Virus protein VP39"/>
    <property type="match status" value="1"/>
</dbReference>
<evidence type="ECO:0000259" key="4">
    <source>
        <dbReference type="SMART" id="SM00363"/>
    </source>
</evidence>
<dbReference type="InterPro" id="IPR047048">
    <property type="entry name" value="TlyA"/>
</dbReference>
<dbReference type="GO" id="GO:0008168">
    <property type="term" value="F:methyltransferase activity"/>
    <property type="evidence" value="ECO:0007669"/>
    <property type="project" value="UniProtKB-KW"/>
</dbReference>
<evidence type="ECO:0000256" key="3">
    <source>
        <dbReference type="PROSITE-ProRule" id="PRU00182"/>
    </source>
</evidence>
<organism evidence="5 6">
    <name type="scientific">Puniceicoccus vermicola</name>
    <dbReference type="NCBI Taxonomy" id="388746"/>
    <lineage>
        <taxon>Bacteria</taxon>
        <taxon>Pseudomonadati</taxon>
        <taxon>Verrucomicrobiota</taxon>
        <taxon>Opitutia</taxon>
        <taxon>Puniceicoccales</taxon>
        <taxon>Puniceicoccaceae</taxon>
        <taxon>Puniceicoccus</taxon>
    </lineage>
</organism>
<dbReference type="Pfam" id="PF01479">
    <property type="entry name" value="S4"/>
    <property type="match status" value="1"/>
</dbReference>
<reference evidence="5 6" key="1">
    <citation type="submission" date="2020-07" db="EMBL/GenBank/DDBJ databases">
        <authorList>
            <person name="Feng X."/>
        </authorList>
    </citation>
    <scope>NUCLEOTIDE SEQUENCE [LARGE SCALE GENOMIC DNA]</scope>
    <source>
        <strain evidence="5 6">JCM14086</strain>
    </source>
</reference>
<keyword evidence="5" id="KW-0808">Transferase</keyword>
<dbReference type="GO" id="GO:0032259">
    <property type="term" value="P:methylation"/>
    <property type="evidence" value="ECO:0007669"/>
    <property type="project" value="UniProtKB-KW"/>
</dbReference>
<dbReference type="Proteomes" id="UP000525652">
    <property type="component" value="Unassembled WGS sequence"/>
</dbReference>
<sequence>MSASGKKVRLDQLLLARRLCESRNQARGMILAGKVRTGTTILDKPGKEFPEDLDLEIEQPPRFVSRAGEKLAGFLDQFGYDPQGKTILDVGASTGGFTDCALQRGAIHSTCIDVGRAQLHQKLRLDPRVSNHERLHASALPETELPHLTYDWIVMDLSFISLKKVLPSVWPRLKDDGLLITLVKPQFEATREEADRGKGIIRDPAVRQRILEEVMDFAQTELLGCQILEKAESTLAGTDGNLEYLVSFHRNGG</sequence>
<dbReference type="GO" id="GO:0003723">
    <property type="term" value="F:RNA binding"/>
    <property type="evidence" value="ECO:0007669"/>
    <property type="project" value="UniProtKB-KW"/>
</dbReference>
<keyword evidence="5" id="KW-0489">Methyltransferase</keyword>
<evidence type="ECO:0000256" key="1">
    <source>
        <dbReference type="ARBA" id="ARBA00022884"/>
    </source>
</evidence>
<dbReference type="PIRSF" id="PIRSF005578">
    <property type="entry name" value="TlyA"/>
    <property type="match status" value="1"/>
</dbReference>
<evidence type="ECO:0000313" key="5">
    <source>
        <dbReference type="EMBL" id="MBC2601876.1"/>
    </source>
</evidence>
<protein>
    <submittedName>
        <fullName evidence="5">TlyA family RNA methyltransferase</fullName>
    </submittedName>
</protein>
<accession>A0A7X1AXN7</accession>
<gene>
    <name evidence="5" type="ORF">H5P30_08800</name>
</gene>
<dbReference type="SUPFAM" id="SSF55174">
    <property type="entry name" value="Alpha-L RNA-binding motif"/>
    <property type="match status" value="1"/>
</dbReference>
<dbReference type="SMART" id="SM00363">
    <property type="entry name" value="S4"/>
    <property type="match status" value="1"/>
</dbReference>
<keyword evidence="6" id="KW-1185">Reference proteome</keyword>
<dbReference type="AlphaFoldDB" id="A0A7X1AXN7"/>
<proteinExistence type="inferred from homology"/>
<keyword evidence="1 3" id="KW-0694">RNA-binding</keyword>
<dbReference type="Pfam" id="PF01728">
    <property type="entry name" value="FtsJ"/>
    <property type="match status" value="1"/>
</dbReference>
<name>A0A7X1AXN7_9BACT</name>
<dbReference type="SUPFAM" id="SSF53335">
    <property type="entry name" value="S-adenosyl-L-methionine-dependent methyltransferases"/>
    <property type="match status" value="1"/>
</dbReference>
<dbReference type="InterPro" id="IPR029063">
    <property type="entry name" value="SAM-dependent_MTases_sf"/>
</dbReference>
<evidence type="ECO:0000313" key="6">
    <source>
        <dbReference type="Proteomes" id="UP000525652"/>
    </source>
</evidence>
<comment type="similarity">
    <text evidence="2">Belongs to the TlyA family.</text>
</comment>
<comment type="caution">
    <text evidence="5">The sequence shown here is derived from an EMBL/GenBank/DDBJ whole genome shotgun (WGS) entry which is preliminary data.</text>
</comment>
<dbReference type="Gene3D" id="3.10.290.10">
    <property type="entry name" value="RNA-binding S4 domain"/>
    <property type="match status" value="1"/>
</dbReference>
<feature type="domain" description="RNA-binding S4" evidence="4">
    <location>
        <begin position="8"/>
        <end position="69"/>
    </location>
</feature>
<dbReference type="CDD" id="cd00165">
    <property type="entry name" value="S4"/>
    <property type="match status" value="1"/>
</dbReference>
<dbReference type="RefSeq" id="WP_185692580.1">
    <property type="nucleotide sequence ID" value="NZ_JACHVA010000079.1"/>
</dbReference>
<dbReference type="InterPro" id="IPR002877">
    <property type="entry name" value="RNA_MeTrfase_FtsJ_dom"/>
</dbReference>
<dbReference type="InterPro" id="IPR036986">
    <property type="entry name" value="S4_RNA-bd_sf"/>
</dbReference>
<dbReference type="InterPro" id="IPR004538">
    <property type="entry name" value="Hemolysin_A/TlyA"/>
</dbReference>
<dbReference type="CDD" id="cd02440">
    <property type="entry name" value="AdoMet_MTases"/>
    <property type="match status" value="1"/>
</dbReference>
<dbReference type="EMBL" id="JACHVA010000079">
    <property type="protein sequence ID" value="MBC2601876.1"/>
    <property type="molecule type" value="Genomic_DNA"/>
</dbReference>